<dbReference type="Pfam" id="PF01694">
    <property type="entry name" value="Rhomboid"/>
    <property type="match status" value="1"/>
</dbReference>
<protein>
    <submittedName>
        <fullName evidence="9">Rhomboid family intramembrane serine protease</fullName>
    </submittedName>
</protein>
<dbReference type="InterPro" id="IPR035952">
    <property type="entry name" value="Rhomboid-like_sf"/>
</dbReference>
<evidence type="ECO:0000259" key="8">
    <source>
        <dbReference type="Pfam" id="PF01694"/>
    </source>
</evidence>
<evidence type="ECO:0000256" key="5">
    <source>
        <dbReference type="ARBA" id="ARBA00022989"/>
    </source>
</evidence>
<keyword evidence="3" id="KW-0997">Cell inner membrane</keyword>
<comment type="subcellular location">
    <subcellularLocation>
        <location evidence="1">Membrane</location>
        <topology evidence="1">Multi-pass membrane protein</topology>
    </subcellularLocation>
</comment>
<feature type="transmembrane region" description="Helical" evidence="7">
    <location>
        <begin position="170"/>
        <end position="191"/>
    </location>
</feature>
<proteinExistence type="predicted"/>
<feature type="transmembrane region" description="Helical" evidence="7">
    <location>
        <begin position="75"/>
        <end position="99"/>
    </location>
</feature>
<evidence type="ECO:0000256" key="1">
    <source>
        <dbReference type="ARBA" id="ARBA00004141"/>
    </source>
</evidence>
<dbReference type="Gene3D" id="1.20.1540.10">
    <property type="entry name" value="Rhomboid-like"/>
    <property type="match status" value="1"/>
</dbReference>
<keyword evidence="4 7" id="KW-0812">Transmembrane</keyword>
<dbReference type="InterPro" id="IPR022764">
    <property type="entry name" value="Peptidase_S54_rhomboid_dom"/>
</dbReference>
<reference evidence="9 10" key="1">
    <citation type="journal article" date="2020" name="Antonie Van Leeuwenhoek">
        <title>Stenotrophomonas cyclobalanopsidis sp. nov., isolated from the leaf spot disease of Cyclobalanopsis patelliformis.</title>
        <authorList>
            <person name="Bian D.R."/>
            <person name="Xue H."/>
            <person name="Piao C.G."/>
            <person name="Li Y."/>
        </authorList>
    </citation>
    <scope>NUCLEOTIDE SEQUENCE [LARGE SCALE GENOMIC DNA]</scope>
    <source>
        <strain evidence="9 10">TPQG1-4</strain>
    </source>
</reference>
<dbReference type="GO" id="GO:0008233">
    <property type="term" value="F:peptidase activity"/>
    <property type="evidence" value="ECO:0007669"/>
    <property type="project" value="UniProtKB-KW"/>
</dbReference>
<evidence type="ECO:0000256" key="2">
    <source>
        <dbReference type="ARBA" id="ARBA00022475"/>
    </source>
</evidence>
<evidence type="ECO:0000313" key="10">
    <source>
        <dbReference type="Proteomes" id="UP000326367"/>
    </source>
</evidence>
<evidence type="ECO:0000256" key="6">
    <source>
        <dbReference type="ARBA" id="ARBA00023136"/>
    </source>
</evidence>
<evidence type="ECO:0000256" key="3">
    <source>
        <dbReference type="ARBA" id="ARBA00022519"/>
    </source>
</evidence>
<dbReference type="PANTHER" id="PTHR43066:SF26">
    <property type="entry name" value="RHOMBOID PROTEASE GLPG"/>
    <property type="match status" value="1"/>
</dbReference>
<dbReference type="EMBL" id="VYKI01000003">
    <property type="protein sequence ID" value="KAA9003348.1"/>
    <property type="molecule type" value="Genomic_DNA"/>
</dbReference>
<dbReference type="Proteomes" id="UP000326367">
    <property type="component" value="Unassembled WGS sequence"/>
</dbReference>
<feature type="transmembrane region" description="Helical" evidence="7">
    <location>
        <begin position="45"/>
        <end position="69"/>
    </location>
</feature>
<dbReference type="PANTHER" id="PTHR43066">
    <property type="entry name" value="RHOMBOID-RELATED PROTEIN"/>
    <property type="match status" value="1"/>
</dbReference>
<keyword evidence="9" id="KW-0378">Hydrolase</keyword>
<organism evidence="9 10">
    <name type="scientific">Stenotrophomonas cyclobalanopsidis</name>
    <dbReference type="NCBI Taxonomy" id="2771362"/>
    <lineage>
        <taxon>Bacteria</taxon>
        <taxon>Pseudomonadati</taxon>
        <taxon>Pseudomonadota</taxon>
        <taxon>Gammaproteobacteria</taxon>
        <taxon>Lysobacterales</taxon>
        <taxon>Lysobacteraceae</taxon>
        <taxon>Stenotrophomonas</taxon>
    </lineage>
</organism>
<name>A0ABQ6T410_9GAMM</name>
<evidence type="ECO:0000256" key="7">
    <source>
        <dbReference type="SAM" id="Phobius"/>
    </source>
</evidence>
<dbReference type="GO" id="GO:0006508">
    <property type="term" value="P:proteolysis"/>
    <property type="evidence" value="ECO:0007669"/>
    <property type="project" value="UniProtKB-KW"/>
</dbReference>
<comment type="caution">
    <text evidence="9">The sequence shown here is derived from an EMBL/GenBank/DDBJ whole genome shotgun (WGS) entry which is preliminary data.</text>
</comment>
<evidence type="ECO:0000313" key="9">
    <source>
        <dbReference type="EMBL" id="KAA9003348.1"/>
    </source>
</evidence>
<evidence type="ECO:0000256" key="4">
    <source>
        <dbReference type="ARBA" id="ARBA00022692"/>
    </source>
</evidence>
<feature type="domain" description="Peptidase S54 rhomboid" evidence="8">
    <location>
        <begin position="40"/>
        <end position="185"/>
    </location>
</feature>
<keyword evidence="10" id="KW-1185">Reference proteome</keyword>
<keyword evidence="9" id="KW-0645">Protease</keyword>
<dbReference type="SUPFAM" id="SSF144091">
    <property type="entry name" value="Rhomboid-like"/>
    <property type="match status" value="1"/>
</dbReference>
<feature type="transmembrane region" description="Helical" evidence="7">
    <location>
        <begin position="6"/>
        <end position="25"/>
    </location>
</feature>
<sequence length="207" mass="23236">MTPVNLLLIAITALLSWMAFNNRKLADRLILWPPAVDRHRQYDRLITYGFVHADWSHLIFNMITLFFFGGQIEKVMLLLTGSWLTYPAFYLGALLVSILPSYLKNQKNPNYLSLGASGAVSAVLFAFILLSPWTIILVFFIPAPAIIYAVFYVGYSIWMDKRGGDRINHSAHLAGAAFGVIFMLAMQPAIFGHFLAQLSNPTFGFGR</sequence>
<accession>A0ABQ6T410</accession>
<feature type="transmembrane region" description="Helical" evidence="7">
    <location>
        <begin position="136"/>
        <end position="158"/>
    </location>
</feature>
<dbReference type="RefSeq" id="WP_150453474.1">
    <property type="nucleotide sequence ID" value="NZ_VYKI01000003.1"/>
</dbReference>
<feature type="transmembrane region" description="Helical" evidence="7">
    <location>
        <begin position="111"/>
        <end position="130"/>
    </location>
</feature>
<gene>
    <name evidence="9" type="ORF">FJU31_03305</name>
</gene>
<keyword evidence="2" id="KW-1003">Cell membrane</keyword>
<keyword evidence="5 7" id="KW-1133">Transmembrane helix</keyword>
<keyword evidence="6 7" id="KW-0472">Membrane</keyword>